<feature type="region of interest" description="Disordered" evidence="1">
    <location>
        <begin position="1"/>
        <end position="21"/>
    </location>
</feature>
<comment type="caution">
    <text evidence="2">The sequence shown here is derived from an EMBL/GenBank/DDBJ whole genome shotgun (WGS) entry which is preliminary data.</text>
</comment>
<reference evidence="2" key="1">
    <citation type="submission" date="2021-02" db="EMBL/GenBank/DDBJ databases">
        <authorList>
            <person name="Nowell W R."/>
        </authorList>
    </citation>
    <scope>NUCLEOTIDE SEQUENCE</scope>
</reference>
<name>A0A814A5Z8_ADIRI</name>
<accession>A0A814A5Z8</accession>
<proteinExistence type="predicted"/>
<evidence type="ECO:0000256" key="1">
    <source>
        <dbReference type="SAM" id="MobiDB-lite"/>
    </source>
</evidence>
<organism evidence="2 3">
    <name type="scientific">Adineta ricciae</name>
    <name type="common">Rotifer</name>
    <dbReference type="NCBI Taxonomy" id="249248"/>
    <lineage>
        <taxon>Eukaryota</taxon>
        <taxon>Metazoa</taxon>
        <taxon>Spiralia</taxon>
        <taxon>Gnathifera</taxon>
        <taxon>Rotifera</taxon>
        <taxon>Eurotatoria</taxon>
        <taxon>Bdelloidea</taxon>
        <taxon>Adinetida</taxon>
        <taxon>Adinetidae</taxon>
        <taxon>Adineta</taxon>
    </lineage>
</organism>
<evidence type="ECO:0000313" key="2">
    <source>
        <dbReference type="EMBL" id="CAF0907386.1"/>
    </source>
</evidence>
<dbReference type="EMBL" id="CAJNOJ010000034">
    <property type="protein sequence ID" value="CAF0907386.1"/>
    <property type="molecule type" value="Genomic_DNA"/>
</dbReference>
<dbReference type="OrthoDB" id="10061406at2759"/>
<dbReference type="AlphaFoldDB" id="A0A814A5Z8"/>
<dbReference type="Proteomes" id="UP000663852">
    <property type="component" value="Unassembled WGS sequence"/>
</dbReference>
<gene>
    <name evidence="2" type="ORF">EDS130_LOCUS10091</name>
</gene>
<feature type="compositionally biased region" description="Basic residues" evidence="1">
    <location>
        <begin position="1"/>
        <end position="15"/>
    </location>
</feature>
<sequence length="85" mass="9768">MLSSKHLAKPVRKTWKNQPASSLDKISTFERCDSNKTSDNDDSVLSLSSTNGWIIKYRTIPKPTRPQGVWDGYQTKEEFALMHLR</sequence>
<protein>
    <submittedName>
        <fullName evidence="2">Uncharacterized protein</fullName>
    </submittedName>
</protein>
<evidence type="ECO:0000313" key="3">
    <source>
        <dbReference type="Proteomes" id="UP000663852"/>
    </source>
</evidence>